<feature type="compositionally biased region" description="Low complexity" evidence="1">
    <location>
        <begin position="27"/>
        <end position="36"/>
    </location>
</feature>
<dbReference type="PATRIC" id="fig|1502723.3.peg.6951"/>
<protein>
    <submittedName>
        <fullName evidence="3">Amidohydrolase, imidazolonepropionase</fullName>
    </submittedName>
</protein>
<feature type="region of interest" description="Disordered" evidence="1">
    <location>
        <begin position="465"/>
        <end position="497"/>
    </location>
</feature>
<comment type="caution">
    <text evidence="3">The sequence shown here is derived from an EMBL/GenBank/DDBJ whole genome shotgun (WGS) entry which is preliminary data.</text>
</comment>
<dbReference type="EMBL" id="JYFN01000010">
    <property type="protein sequence ID" value="KJE23887.1"/>
    <property type="molecule type" value="Genomic_DNA"/>
</dbReference>
<gene>
    <name evidence="3" type="ORF">FF36_01820</name>
</gene>
<reference evidence="3 4" key="2">
    <citation type="journal article" date="2016" name="Genome Announc.">
        <title>Permanent Draft Genome Sequences for Two Variants of Frankia sp. Strain CpI1, the First Frankia Strain Isolated from Root Nodules of Comptonia peregrina.</title>
        <authorList>
            <person name="Oshone R."/>
            <person name="Hurst S.G.IV."/>
            <person name="Abebe-Akele F."/>
            <person name="Simpson S."/>
            <person name="Morris K."/>
            <person name="Thomas W.K."/>
            <person name="Tisa L.S."/>
        </authorList>
    </citation>
    <scope>NUCLEOTIDE SEQUENCE [LARGE SCALE GENOMIC DNA]</scope>
    <source>
        <strain evidence="4">CpI1-S</strain>
    </source>
</reference>
<dbReference type="RefSeq" id="WP_242422387.1">
    <property type="nucleotide sequence ID" value="NZ_JYFN01000010.1"/>
</dbReference>
<dbReference type="GO" id="GO:0016810">
    <property type="term" value="F:hydrolase activity, acting on carbon-nitrogen (but not peptide) bonds"/>
    <property type="evidence" value="ECO:0007669"/>
    <property type="project" value="InterPro"/>
</dbReference>
<dbReference type="SUPFAM" id="SSF51338">
    <property type="entry name" value="Composite domain of metallo-dependent hydrolases"/>
    <property type="match status" value="1"/>
</dbReference>
<feature type="region of interest" description="Disordered" evidence="1">
    <location>
        <begin position="1"/>
        <end position="36"/>
    </location>
</feature>
<dbReference type="InterPro" id="IPR011059">
    <property type="entry name" value="Metal-dep_hydrolase_composite"/>
</dbReference>
<dbReference type="Gene3D" id="2.30.40.10">
    <property type="entry name" value="Urease, subunit C, domain 1"/>
    <property type="match status" value="1"/>
</dbReference>
<evidence type="ECO:0000259" key="2">
    <source>
        <dbReference type="Pfam" id="PF01979"/>
    </source>
</evidence>
<evidence type="ECO:0000313" key="3">
    <source>
        <dbReference type="EMBL" id="KJE23887.1"/>
    </source>
</evidence>
<dbReference type="AlphaFoldDB" id="A0A0D8BKG5"/>
<name>A0A0D8BKG5_9ACTN</name>
<dbReference type="Gene3D" id="3.20.20.140">
    <property type="entry name" value="Metal-dependent hydrolases"/>
    <property type="match status" value="1"/>
</dbReference>
<dbReference type="InterPro" id="IPR051781">
    <property type="entry name" value="Metallo-dep_Hydrolase"/>
</dbReference>
<sequence length="497" mass="50498">MTDPLASSEHPDPPGRPDPAGQPEPTGRPAAGRAAGSVRLASPRGLAATSFTLREAHVLDATGRFGEPLDVAVRDGVVRALGPRLAVDPDAVDVDARGLWLMPGVVDCHAHVTQSTYDQFELVTAPLSARYLQTADALRASLQAGVTYLRDAGGADAGVRDALVAGSVPGPRLAVCIVALSRSGRHGDGGILGPGLESADDVLGPDYPGRPPHSVVGAGGLPAAVRGVLRAGADWVMIYASGGVMSARPGSPDFQFGRSELTAAVAEAARYGRPVMMHALGERAVEAAVAAGARSVEHGLGLSERAAAAMAARGVTLVPTLTPYRDLAALATTGLLPGWAVDRAEATAASLTETIAVARAAGVPIALGSDARHRTRHGANLAEISQLRRAGLTAPEALLAATATGARLCGVGDRLGRIAVGYTFDAILLDEDPAELRIFERPDAVSGVFLGGRPVLAHPRLPASMTASAAPPVRPVPDGADRAAAGPRVLPSGPATG</sequence>
<dbReference type="PANTHER" id="PTHR43135">
    <property type="entry name" value="ALPHA-D-RIBOSE 1-METHYLPHOSPHONATE 5-TRIPHOSPHATE DIPHOSPHATASE"/>
    <property type="match status" value="1"/>
</dbReference>
<proteinExistence type="predicted"/>
<organism evidence="3 4">
    <name type="scientific">Frankia torreyi</name>
    <dbReference type="NCBI Taxonomy" id="1856"/>
    <lineage>
        <taxon>Bacteria</taxon>
        <taxon>Bacillati</taxon>
        <taxon>Actinomycetota</taxon>
        <taxon>Actinomycetes</taxon>
        <taxon>Frankiales</taxon>
        <taxon>Frankiaceae</taxon>
        <taxon>Frankia</taxon>
    </lineage>
</organism>
<dbReference type="Proteomes" id="UP000032545">
    <property type="component" value="Unassembled WGS sequence"/>
</dbReference>
<evidence type="ECO:0000256" key="1">
    <source>
        <dbReference type="SAM" id="MobiDB-lite"/>
    </source>
</evidence>
<evidence type="ECO:0000313" key="4">
    <source>
        <dbReference type="Proteomes" id="UP000032545"/>
    </source>
</evidence>
<keyword evidence="3" id="KW-0378">Hydrolase</keyword>
<dbReference type="Pfam" id="PF01979">
    <property type="entry name" value="Amidohydro_1"/>
    <property type="match status" value="1"/>
</dbReference>
<dbReference type="InterPro" id="IPR032466">
    <property type="entry name" value="Metal_Hydrolase"/>
</dbReference>
<reference evidence="4" key="1">
    <citation type="submission" date="2015-02" db="EMBL/GenBank/DDBJ databases">
        <title>Draft Genome of Frankia sp. CpI1-S.</title>
        <authorList>
            <person name="Oshone R.T."/>
            <person name="Ngom M."/>
            <person name="Ghodhbane-Gtari F."/>
            <person name="Gtari M."/>
            <person name="Morris K."/>
            <person name="Thomas K."/>
            <person name="Sen A."/>
            <person name="Tisa L.S."/>
        </authorList>
    </citation>
    <scope>NUCLEOTIDE SEQUENCE [LARGE SCALE GENOMIC DNA]</scope>
    <source>
        <strain evidence="4">CpI1-S</strain>
    </source>
</reference>
<accession>A0A0D8BKG5</accession>
<keyword evidence="4" id="KW-1185">Reference proteome</keyword>
<dbReference type="SUPFAM" id="SSF51556">
    <property type="entry name" value="Metallo-dependent hydrolases"/>
    <property type="match status" value="1"/>
</dbReference>
<dbReference type="InterPro" id="IPR006680">
    <property type="entry name" value="Amidohydro-rel"/>
</dbReference>
<feature type="domain" description="Amidohydrolase-related" evidence="2">
    <location>
        <begin position="101"/>
        <end position="455"/>
    </location>
</feature>
<dbReference type="PANTHER" id="PTHR43135:SF3">
    <property type="entry name" value="ALPHA-D-RIBOSE 1-METHYLPHOSPHONATE 5-TRIPHOSPHATE DIPHOSPHATASE"/>
    <property type="match status" value="1"/>
</dbReference>